<feature type="coiled-coil region" evidence="1">
    <location>
        <begin position="134"/>
        <end position="161"/>
    </location>
</feature>
<gene>
    <name evidence="3" type="ORF">H8S84_13870</name>
</gene>
<reference evidence="3" key="1">
    <citation type="submission" date="2020-08" db="EMBL/GenBank/DDBJ databases">
        <title>Pontibacter sp. SD6 16S ribosomal RNA gene Genome sequencing and assembly.</title>
        <authorList>
            <person name="Kang M."/>
        </authorList>
    </citation>
    <scope>NUCLEOTIDE SEQUENCE</scope>
    <source>
        <strain evidence="3">SD6</strain>
    </source>
</reference>
<keyword evidence="2" id="KW-0472">Membrane</keyword>
<evidence type="ECO:0000256" key="1">
    <source>
        <dbReference type="SAM" id="Coils"/>
    </source>
</evidence>
<evidence type="ECO:0000313" key="3">
    <source>
        <dbReference type="EMBL" id="MBC5993930.1"/>
    </source>
</evidence>
<keyword evidence="2" id="KW-0812">Transmembrane</keyword>
<name>A0A923N6R8_9BACT</name>
<feature type="transmembrane region" description="Helical" evidence="2">
    <location>
        <begin position="16"/>
        <end position="37"/>
    </location>
</feature>
<protein>
    <submittedName>
        <fullName evidence="3">Uncharacterized protein</fullName>
    </submittedName>
</protein>
<dbReference type="EMBL" id="JACRVF010000004">
    <property type="protein sequence ID" value="MBC5993930.1"/>
    <property type="molecule type" value="Genomic_DNA"/>
</dbReference>
<dbReference type="RefSeq" id="WP_187067959.1">
    <property type="nucleotide sequence ID" value="NZ_JACRVF010000004.1"/>
</dbReference>
<evidence type="ECO:0000256" key="2">
    <source>
        <dbReference type="SAM" id="Phobius"/>
    </source>
</evidence>
<dbReference type="Proteomes" id="UP000603640">
    <property type="component" value="Unassembled WGS sequence"/>
</dbReference>
<organism evidence="3 4">
    <name type="scientific">Pontibacter cellulosilyticus</name>
    <dbReference type="NCBI Taxonomy" id="1720253"/>
    <lineage>
        <taxon>Bacteria</taxon>
        <taxon>Pseudomonadati</taxon>
        <taxon>Bacteroidota</taxon>
        <taxon>Cytophagia</taxon>
        <taxon>Cytophagales</taxon>
        <taxon>Hymenobacteraceae</taxon>
        <taxon>Pontibacter</taxon>
    </lineage>
</organism>
<comment type="caution">
    <text evidence="3">The sequence shown here is derived from an EMBL/GenBank/DDBJ whole genome shotgun (WGS) entry which is preliminary data.</text>
</comment>
<evidence type="ECO:0000313" key="4">
    <source>
        <dbReference type="Proteomes" id="UP000603640"/>
    </source>
</evidence>
<sequence length="286" mass="31900">MKKENFALDESTGRGIMSLLSAIVIAIVCIGLFSFTARSASEAVFQRLGMSQSEADQNISQSILQGYLSHAGARNLKSIAIGDRAAAVKDLMLYAKQYTKSDAFQKQYEALRTQQRPQAPAAAESEEDIRSKMVSDLKKSIKSTEESMAKMNDETKKMMAESLAMLKAQLKEYENPNSEMVKMLAAGSAQTNAYEQEAYKEKLVKWQKQYPADAQAFVKVRLQQFLNETKDIDFNAALKDSGRGKMKFVNPAFEAKSSDWKKAFRAGKDATTTARQIAQQWLQEPA</sequence>
<keyword evidence="2" id="KW-1133">Transmembrane helix</keyword>
<dbReference type="AlphaFoldDB" id="A0A923N6R8"/>
<keyword evidence="1" id="KW-0175">Coiled coil</keyword>
<proteinExistence type="predicted"/>
<keyword evidence="4" id="KW-1185">Reference proteome</keyword>
<accession>A0A923N6R8</accession>